<sequence length="303" mass="33103">MSAPPTADIVIPPFGRMYLDATWVQTFFFGINCVLFPLSRYVLTTRRQTAHTFLTIVTFILFAFSVSYLGLSIAALHGAFTNPAILATPHGPDLYFTVLSAPLPIAKSVIYVCTVFFQDLLLIWRLYVVWGHRWVVVIIPLIVECAHIVTASIALSLLSRPGAAIFPNPGQAWGLAGWSLDIAVNSCVSLGIAGRLWWMDRQMSSIRANSYRGVVFTVIESGGIFALTTLILFILDACGLEAAYVGIDVVIQLAVLTPLLLIVRVGLGLNHGDQRQPSINVQWVKSSSSQTRSGNGRAPEISR</sequence>
<keyword evidence="1" id="KW-0812">Transmembrane</keyword>
<dbReference type="OrthoDB" id="3357408at2759"/>
<keyword evidence="3" id="KW-1185">Reference proteome</keyword>
<feature type="transmembrane region" description="Helical" evidence="1">
    <location>
        <begin position="247"/>
        <end position="267"/>
    </location>
</feature>
<feature type="transmembrane region" description="Helical" evidence="1">
    <location>
        <begin position="55"/>
        <end position="80"/>
    </location>
</feature>
<feature type="transmembrane region" description="Helical" evidence="1">
    <location>
        <begin position="23"/>
        <end position="43"/>
    </location>
</feature>
<dbReference type="EMBL" id="KV426070">
    <property type="protein sequence ID" value="KZV89534.1"/>
    <property type="molecule type" value="Genomic_DNA"/>
</dbReference>
<keyword evidence="1" id="KW-1133">Transmembrane helix</keyword>
<proteinExistence type="predicted"/>
<feature type="transmembrane region" description="Helical" evidence="1">
    <location>
        <begin position="178"/>
        <end position="198"/>
    </location>
</feature>
<feature type="transmembrane region" description="Helical" evidence="1">
    <location>
        <begin position="134"/>
        <end position="158"/>
    </location>
</feature>
<name>A0A165FU52_EXIGL</name>
<feature type="transmembrane region" description="Helical" evidence="1">
    <location>
        <begin position="210"/>
        <end position="235"/>
    </location>
</feature>
<evidence type="ECO:0000256" key="1">
    <source>
        <dbReference type="SAM" id="Phobius"/>
    </source>
</evidence>
<accession>A0A165FU52</accession>
<reference evidence="2 3" key="1">
    <citation type="journal article" date="2016" name="Mol. Biol. Evol.">
        <title>Comparative Genomics of Early-Diverging Mushroom-Forming Fungi Provides Insights into the Origins of Lignocellulose Decay Capabilities.</title>
        <authorList>
            <person name="Nagy L.G."/>
            <person name="Riley R."/>
            <person name="Tritt A."/>
            <person name="Adam C."/>
            <person name="Daum C."/>
            <person name="Floudas D."/>
            <person name="Sun H."/>
            <person name="Yadav J.S."/>
            <person name="Pangilinan J."/>
            <person name="Larsson K.H."/>
            <person name="Matsuura K."/>
            <person name="Barry K."/>
            <person name="Labutti K."/>
            <person name="Kuo R."/>
            <person name="Ohm R.A."/>
            <person name="Bhattacharya S.S."/>
            <person name="Shirouzu T."/>
            <person name="Yoshinaga Y."/>
            <person name="Martin F.M."/>
            <person name="Grigoriev I.V."/>
            <person name="Hibbett D.S."/>
        </authorList>
    </citation>
    <scope>NUCLEOTIDE SEQUENCE [LARGE SCALE GENOMIC DNA]</scope>
    <source>
        <strain evidence="2 3">HHB12029</strain>
    </source>
</reference>
<evidence type="ECO:0000313" key="2">
    <source>
        <dbReference type="EMBL" id="KZV89534.1"/>
    </source>
</evidence>
<protein>
    <submittedName>
        <fullName evidence="2">Uncharacterized protein</fullName>
    </submittedName>
</protein>
<dbReference type="Proteomes" id="UP000077266">
    <property type="component" value="Unassembled WGS sequence"/>
</dbReference>
<dbReference type="InParanoid" id="A0A165FU52"/>
<dbReference type="AlphaFoldDB" id="A0A165FU52"/>
<evidence type="ECO:0000313" key="3">
    <source>
        <dbReference type="Proteomes" id="UP000077266"/>
    </source>
</evidence>
<keyword evidence="1" id="KW-0472">Membrane</keyword>
<organism evidence="2 3">
    <name type="scientific">Exidia glandulosa HHB12029</name>
    <dbReference type="NCBI Taxonomy" id="1314781"/>
    <lineage>
        <taxon>Eukaryota</taxon>
        <taxon>Fungi</taxon>
        <taxon>Dikarya</taxon>
        <taxon>Basidiomycota</taxon>
        <taxon>Agaricomycotina</taxon>
        <taxon>Agaricomycetes</taxon>
        <taxon>Auriculariales</taxon>
        <taxon>Exidiaceae</taxon>
        <taxon>Exidia</taxon>
    </lineage>
</organism>
<gene>
    <name evidence="2" type="ORF">EXIGLDRAFT_721225</name>
</gene>